<proteinExistence type="predicted"/>
<sequence length="92" mass="10079">MFTPFRLVGVCEASHLGLLLVDQIGVVHSVRSPHGHRAVRLLHLRGAVHPALLSQLELSRKLLTMLLGPSNDSSLPLLSFKSYLERAGGRHP</sequence>
<keyword evidence="1" id="KW-1185">Reference proteome</keyword>
<protein>
    <submittedName>
        <fullName evidence="2">Secreted protein</fullName>
    </submittedName>
</protein>
<reference evidence="2" key="1">
    <citation type="submission" date="2016-11" db="UniProtKB">
        <authorList>
            <consortium name="WormBaseParasite"/>
        </authorList>
    </citation>
    <scope>IDENTIFICATION</scope>
</reference>
<evidence type="ECO:0000313" key="1">
    <source>
        <dbReference type="Proteomes" id="UP000095287"/>
    </source>
</evidence>
<dbReference type="Proteomes" id="UP000095287">
    <property type="component" value="Unplaced"/>
</dbReference>
<dbReference type="WBParaSite" id="L893_g29750.t1">
    <property type="protein sequence ID" value="L893_g29750.t1"/>
    <property type="gene ID" value="L893_g29750"/>
</dbReference>
<evidence type="ECO:0000313" key="2">
    <source>
        <dbReference type="WBParaSite" id="L893_g29750.t1"/>
    </source>
</evidence>
<organism evidence="1 2">
    <name type="scientific">Steinernema glaseri</name>
    <dbReference type="NCBI Taxonomy" id="37863"/>
    <lineage>
        <taxon>Eukaryota</taxon>
        <taxon>Metazoa</taxon>
        <taxon>Ecdysozoa</taxon>
        <taxon>Nematoda</taxon>
        <taxon>Chromadorea</taxon>
        <taxon>Rhabditida</taxon>
        <taxon>Tylenchina</taxon>
        <taxon>Panagrolaimomorpha</taxon>
        <taxon>Strongyloidoidea</taxon>
        <taxon>Steinernematidae</taxon>
        <taxon>Steinernema</taxon>
    </lineage>
</organism>
<dbReference type="AlphaFoldDB" id="A0A1I7ZTE8"/>
<name>A0A1I7ZTE8_9BILA</name>
<accession>A0A1I7ZTE8</accession>